<dbReference type="GO" id="GO:0022857">
    <property type="term" value="F:transmembrane transporter activity"/>
    <property type="evidence" value="ECO:0007669"/>
    <property type="project" value="TreeGrafter"/>
</dbReference>
<dbReference type="AlphaFoldDB" id="L8JTW7"/>
<dbReference type="RefSeq" id="WP_009578962.1">
    <property type="nucleotide sequence ID" value="NZ_AMZN01000022.1"/>
</dbReference>
<comment type="caution">
    <text evidence="9">The sequence shown here is derived from an EMBL/GenBank/DDBJ whole genome shotgun (WGS) entry which is preliminary data.</text>
</comment>
<dbReference type="InterPro" id="IPR025857">
    <property type="entry name" value="MacB_PCD"/>
</dbReference>
<feature type="transmembrane region" description="Helical" evidence="6">
    <location>
        <begin position="728"/>
        <end position="753"/>
    </location>
</feature>
<dbReference type="eggNOG" id="COG0577">
    <property type="taxonomic scope" value="Bacteria"/>
</dbReference>
<protein>
    <submittedName>
        <fullName evidence="9">Putative FtsX-related transmembrane transport protein</fullName>
    </submittedName>
</protein>
<dbReference type="OrthoDB" id="973284at2"/>
<feature type="transmembrane region" description="Helical" evidence="6">
    <location>
        <begin position="773"/>
        <end position="793"/>
    </location>
</feature>
<dbReference type="InterPro" id="IPR050250">
    <property type="entry name" value="Macrolide_Exporter_MacB"/>
</dbReference>
<keyword evidence="10" id="KW-1185">Reference proteome</keyword>
<dbReference type="Pfam" id="PF02687">
    <property type="entry name" value="FtsX"/>
    <property type="match status" value="2"/>
</dbReference>
<dbReference type="Pfam" id="PF12704">
    <property type="entry name" value="MacB_PCD"/>
    <property type="match status" value="2"/>
</dbReference>
<evidence type="ECO:0000256" key="6">
    <source>
        <dbReference type="SAM" id="Phobius"/>
    </source>
</evidence>
<dbReference type="InterPro" id="IPR003838">
    <property type="entry name" value="ABC3_permease_C"/>
</dbReference>
<dbReference type="Proteomes" id="UP000011135">
    <property type="component" value="Unassembled WGS sequence"/>
</dbReference>
<feature type="transmembrane region" description="Helical" evidence="6">
    <location>
        <begin position="294"/>
        <end position="316"/>
    </location>
</feature>
<feature type="transmembrane region" description="Helical" evidence="6">
    <location>
        <begin position="391"/>
        <end position="416"/>
    </location>
</feature>
<evidence type="ECO:0000256" key="4">
    <source>
        <dbReference type="ARBA" id="ARBA00022989"/>
    </source>
</evidence>
<dbReference type="PANTHER" id="PTHR30572:SF18">
    <property type="entry name" value="ABC-TYPE MACROLIDE FAMILY EXPORT SYSTEM PERMEASE COMPONENT 2"/>
    <property type="match status" value="1"/>
</dbReference>
<evidence type="ECO:0000256" key="1">
    <source>
        <dbReference type="ARBA" id="ARBA00004651"/>
    </source>
</evidence>
<name>L8JTW7_9BACT</name>
<feature type="domain" description="ABC3 transporter permease C-terminal" evidence="7">
    <location>
        <begin position="688"/>
        <end position="800"/>
    </location>
</feature>
<evidence type="ECO:0000256" key="2">
    <source>
        <dbReference type="ARBA" id="ARBA00022475"/>
    </source>
</evidence>
<accession>L8JTW7</accession>
<dbReference type="PANTHER" id="PTHR30572">
    <property type="entry name" value="MEMBRANE COMPONENT OF TRANSPORTER-RELATED"/>
    <property type="match status" value="1"/>
</dbReference>
<feature type="transmembrane region" description="Helical" evidence="6">
    <location>
        <begin position="21"/>
        <end position="41"/>
    </location>
</feature>
<feature type="domain" description="ABC3 transporter permease C-terminal" evidence="7">
    <location>
        <begin position="301"/>
        <end position="417"/>
    </location>
</feature>
<evidence type="ECO:0000256" key="3">
    <source>
        <dbReference type="ARBA" id="ARBA00022692"/>
    </source>
</evidence>
<evidence type="ECO:0000259" key="8">
    <source>
        <dbReference type="Pfam" id="PF12704"/>
    </source>
</evidence>
<dbReference type="PATRIC" id="fig|1237149.3.peg.1483"/>
<organism evidence="9 10">
    <name type="scientific">Fulvivirga imtechensis AK7</name>
    <dbReference type="NCBI Taxonomy" id="1237149"/>
    <lineage>
        <taxon>Bacteria</taxon>
        <taxon>Pseudomonadati</taxon>
        <taxon>Bacteroidota</taxon>
        <taxon>Cytophagia</taxon>
        <taxon>Cytophagales</taxon>
        <taxon>Fulvivirgaceae</taxon>
        <taxon>Fulvivirga</taxon>
    </lineage>
</organism>
<feature type="transmembrane region" description="Helical" evidence="6">
    <location>
        <begin position="684"/>
        <end position="708"/>
    </location>
</feature>
<keyword evidence="3 6" id="KW-0812">Transmembrane</keyword>
<gene>
    <name evidence="9" type="ORF">C900_01529</name>
</gene>
<comment type="subcellular location">
    <subcellularLocation>
        <location evidence="1">Cell membrane</location>
        <topology evidence="1">Multi-pass membrane protein</topology>
    </subcellularLocation>
</comment>
<reference evidence="9 10" key="1">
    <citation type="submission" date="2012-12" db="EMBL/GenBank/DDBJ databases">
        <title>Genome assembly of Fulvivirga imtechensis AK7.</title>
        <authorList>
            <person name="Nupur N."/>
            <person name="Khatri I."/>
            <person name="Kumar R."/>
            <person name="Subramanian S."/>
            <person name="Pinnaka A."/>
        </authorList>
    </citation>
    <scope>NUCLEOTIDE SEQUENCE [LARGE SCALE GENOMIC DNA]</scope>
    <source>
        <strain evidence="9 10">AK7</strain>
    </source>
</reference>
<feature type="domain" description="MacB-like periplasmic core" evidence="8">
    <location>
        <begin position="20"/>
        <end position="244"/>
    </location>
</feature>
<sequence>MFKNYLKIAVRNILKNKLYSFINIFGLGFGIACVLLIVLYVQDELSYDKFHDHAGDIYRVAWFNDNPQTRTPHPMAQAMVRDFPEVAAATTLSPIWGPGLTKQTFSVRNLDNDITYDERNVLGVDSTFFDVFSFRLTKGNQNEVLRNVGGLLLSESTARKYFGDDDPIGKSLAINDDETLLIVEGIFEDVPKHSHFHFDILVSYVTLKASNPGSSYYSWADFGHFNYIRLHAGSDPQKLEDQLVDWALGYVEVPEEEIRAAMENNDHFKLQPLTDIHLKSRIRWELGHNGNIEYIYIMTAAALFILIIACVNFMNLTTARSTERSKEIGIRKSLGAYKKQVSLQFLGESLLTAFLAMVLAGFMAEVSLPFFNAITNKSLDIEYIEKPQLMMTLLGCGLVTGLIAGLYPALFLSSIHPVISLKGIDKIKPKGAMFRKALLIFQFVISMVLICGSIVIYDQLYFIHNKDLGFEKERVITIPLKNYELLGNFDALKNELLTVPGVQYVSAASNIPGTQYNQNPIFSTADIQNRVDASEVFVDYDVFKTLGIEMIAGRGFSAAAIYDSANVFVINEKAAKNLGLEEPVGSEIVWEWDVEPSPMRGTVIGVVKDFNYQSLHQQVQPLLFKLRPSYNHVLLKLNSDNPGRSMEQVEIVWRKFEDRFAFDYSILSDDLSNQYISEEKTAQVFSGFSLVAVLIACFGLFGLASLSFSQRAKEVSIRKVLGASTSRILALLISDFTRLIALAIIIAVPLAWLLMSRWLENFTFKVQINPLSFLIAATALILLAWITVSYLTIKVASANPVDKLKEE</sequence>
<feature type="transmembrane region" description="Helical" evidence="6">
    <location>
        <begin position="437"/>
        <end position="457"/>
    </location>
</feature>
<dbReference type="GO" id="GO:0005886">
    <property type="term" value="C:plasma membrane"/>
    <property type="evidence" value="ECO:0007669"/>
    <property type="project" value="UniProtKB-SubCell"/>
</dbReference>
<evidence type="ECO:0000259" key="7">
    <source>
        <dbReference type="Pfam" id="PF02687"/>
    </source>
</evidence>
<dbReference type="STRING" id="1237149.C900_01529"/>
<keyword evidence="4 6" id="KW-1133">Transmembrane helix</keyword>
<feature type="transmembrane region" description="Helical" evidence="6">
    <location>
        <begin position="349"/>
        <end position="371"/>
    </location>
</feature>
<keyword evidence="5 6" id="KW-0472">Membrane</keyword>
<dbReference type="EMBL" id="AMZN01000022">
    <property type="protein sequence ID" value="ELR72446.1"/>
    <property type="molecule type" value="Genomic_DNA"/>
</dbReference>
<dbReference type="PROSITE" id="PS51257">
    <property type="entry name" value="PROKAR_LIPOPROTEIN"/>
    <property type="match status" value="1"/>
</dbReference>
<proteinExistence type="predicted"/>
<keyword evidence="2" id="KW-1003">Cell membrane</keyword>
<feature type="domain" description="MacB-like periplasmic core" evidence="8">
    <location>
        <begin position="487"/>
        <end position="614"/>
    </location>
</feature>
<evidence type="ECO:0000256" key="5">
    <source>
        <dbReference type="ARBA" id="ARBA00023136"/>
    </source>
</evidence>
<evidence type="ECO:0000313" key="10">
    <source>
        <dbReference type="Proteomes" id="UP000011135"/>
    </source>
</evidence>
<evidence type="ECO:0000313" key="9">
    <source>
        <dbReference type="EMBL" id="ELR72446.1"/>
    </source>
</evidence>